<dbReference type="Proteomes" id="UP000431264">
    <property type="component" value="Unassembled WGS sequence"/>
</dbReference>
<dbReference type="OrthoDB" id="977687at2"/>
<dbReference type="AlphaFoldDB" id="A0A6I4IT24"/>
<protein>
    <submittedName>
        <fullName evidence="2">TetR/AcrR family transcriptional regulator</fullName>
    </submittedName>
</protein>
<accession>A0A6I4IT24</accession>
<proteinExistence type="predicted"/>
<comment type="caution">
    <text evidence="2">The sequence shown here is derived from an EMBL/GenBank/DDBJ whole genome shotgun (WGS) entry which is preliminary data.</text>
</comment>
<evidence type="ECO:0000313" key="3">
    <source>
        <dbReference type="Proteomes" id="UP000431264"/>
    </source>
</evidence>
<dbReference type="SUPFAM" id="SSF46689">
    <property type="entry name" value="Homeodomain-like"/>
    <property type="match status" value="1"/>
</dbReference>
<dbReference type="Gene3D" id="1.10.357.10">
    <property type="entry name" value="Tetracycline Repressor, domain 2"/>
    <property type="match status" value="1"/>
</dbReference>
<dbReference type="RefSeq" id="WP_140998387.1">
    <property type="nucleotide sequence ID" value="NZ_VDCZ01000009.1"/>
</dbReference>
<name>A0A6I4IT24_9FLAO</name>
<reference evidence="3" key="1">
    <citation type="submission" date="2019-05" db="EMBL/GenBank/DDBJ databases">
        <title>Flavobacterium profundi sp. nov., isolated from a deep-sea seamount.</title>
        <authorList>
            <person name="Zhang D.-C."/>
        </authorList>
    </citation>
    <scope>NUCLEOTIDE SEQUENCE [LARGE SCALE GENOMIC DNA]</scope>
    <source>
        <strain evidence="3">TP390</strain>
    </source>
</reference>
<dbReference type="SUPFAM" id="SSF48498">
    <property type="entry name" value="Tetracyclin repressor-like, C-terminal domain"/>
    <property type="match status" value="1"/>
</dbReference>
<dbReference type="EMBL" id="WQLW01000009">
    <property type="protein sequence ID" value="MVO10021.1"/>
    <property type="molecule type" value="Genomic_DNA"/>
</dbReference>
<keyword evidence="3" id="KW-1185">Reference proteome</keyword>
<dbReference type="InterPro" id="IPR041673">
    <property type="entry name" value="TetR_C_23"/>
</dbReference>
<dbReference type="InterPro" id="IPR036271">
    <property type="entry name" value="Tet_transcr_reg_TetR-rel_C_sf"/>
</dbReference>
<feature type="domain" description="Tetracyclin repressor-like C-terminal" evidence="1">
    <location>
        <begin position="84"/>
        <end position="210"/>
    </location>
</feature>
<gene>
    <name evidence="2" type="ORF">GOQ30_12690</name>
</gene>
<dbReference type="InterPro" id="IPR009057">
    <property type="entry name" value="Homeodomain-like_sf"/>
</dbReference>
<dbReference type="Pfam" id="PF17931">
    <property type="entry name" value="TetR_C_23"/>
    <property type="match status" value="1"/>
</dbReference>
<sequence>MAKKLNLTKERILSEYSKFVLTEGKKPSSIYQFCEYLKVDESKFYSFFTNFDQLEAAVFTTFFDSTLSLLEASEEYATYDAKTKLLSFYYTYFEQMTANRSFVMQLLHEDKNQLKNLKKLSLLRIQFKNFVDALGIETLKIPQETLEKFQQKSISELSWIQFLMTLKFWIDDTSPSFEKTDVFIEKSIHASFDLIDMTPLKNIIDFGKFLWKEKVSI</sequence>
<evidence type="ECO:0000259" key="1">
    <source>
        <dbReference type="Pfam" id="PF17931"/>
    </source>
</evidence>
<evidence type="ECO:0000313" key="2">
    <source>
        <dbReference type="EMBL" id="MVO10021.1"/>
    </source>
</evidence>
<organism evidence="2 3">
    <name type="scientific">Flavobacterium profundi</name>
    <dbReference type="NCBI Taxonomy" id="1774945"/>
    <lineage>
        <taxon>Bacteria</taxon>
        <taxon>Pseudomonadati</taxon>
        <taxon>Bacteroidota</taxon>
        <taxon>Flavobacteriia</taxon>
        <taxon>Flavobacteriales</taxon>
        <taxon>Flavobacteriaceae</taxon>
        <taxon>Flavobacterium</taxon>
    </lineage>
</organism>